<dbReference type="InterPro" id="IPR014710">
    <property type="entry name" value="RmlC-like_jellyroll"/>
</dbReference>
<name>A0ABR4NF44_9FUNG</name>
<dbReference type="EMBL" id="JADGIZ020000008">
    <property type="protein sequence ID" value="KAL2918089.1"/>
    <property type="molecule type" value="Genomic_DNA"/>
</dbReference>
<dbReference type="InterPro" id="IPR018490">
    <property type="entry name" value="cNMP-bd_dom_sf"/>
</dbReference>
<dbReference type="PROSITE" id="PS50042">
    <property type="entry name" value="CNMP_BINDING_3"/>
    <property type="match status" value="1"/>
</dbReference>
<organism evidence="3 4">
    <name type="scientific">Polyrhizophydium stewartii</name>
    <dbReference type="NCBI Taxonomy" id="2732419"/>
    <lineage>
        <taxon>Eukaryota</taxon>
        <taxon>Fungi</taxon>
        <taxon>Fungi incertae sedis</taxon>
        <taxon>Chytridiomycota</taxon>
        <taxon>Chytridiomycota incertae sedis</taxon>
        <taxon>Chytridiomycetes</taxon>
        <taxon>Rhizophydiales</taxon>
        <taxon>Rhizophydiales incertae sedis</taxon>
        <taxon>Polyrhizophydium</taxon>
    </lineage>
</organism>
<feature type="region of interest" description="Disordered" evidence="1">
    <location>
        <begin position="223"/>
        <end position="264"/>
    </location>
</feature>
<feature type="compositionally biased region" description="Polar residues" evidence="1">
    <location>
        <begin position="88"/>
        <end position="102"/>
    </location>
</feature>
<feature type="compositionally biased region" description="Polar residues" evidence="1">
    <location>
        <begin position="692"/>
        <end position="702"/>
    </location>
</feature>
<dbReference type="InterPro" id="IPR000595">
    <property type="entry name" value="cNMP-bd_dom"/>
</dbReference>
<dbReference type="SUPFAM" id="SSF51206">
    <property type="entry name" value="cAMP-binding domain-like"/>
    <property type="match status" value="2"/>
</dbReference>
<reference evidence="3 4" key="1">
    <citation type="submission" date="2023-09" db="EMBL/GenBank/DDBJ databases">
        <title>Pangenome analysis of Batrachochytrium dendrobatidis and related Chytrids.</title>
        <authorList>
            <person name="Yacoub M.N."/>
            <person name="Stajich J.E."/>
            <person name="James T.Y."/>
        </authorList>
    </citation>
    <scope>NUCLEOTIDE SEQUENCE [LARGE SCALE GENOMIC DNA]</scope>
    <source>
        <strain evidence="3 4">JEL0888</strain>
    </source>
</reference>
<feature type="compositionally biased region" description="Polar residues" evidence="1">
    <location>
        <begin position="54"/>
        <end position="74"/>
    </location>
</feature>
<protein>
    <recommendedName>
        <fullName evidence="2">Cyclic nucleotide-binding domain-containing protein</fullName>
    </recommendedName>
</protein>
<dbReference type="Proteomes" id="UP001527925">
    <property type="component" value="Unassembled WGS sequence"/>
</dbReference>
<feature type="region of interest" description="Disordered" evidence="1">
    <location>
        <begin position="1"/>
        <end position="154"/>
    </location>
</feature>
<keyword evidence="4" id="KW-1185">Reference proteome</keyword>
<comment type="caution">
    <text evidence="3">The sequence shown here is derived from an EMBL/GenBank/DDBJ whole genome shotgun (WGS) entry which is preliminary data.</text>
</comment>
<evidence type="ECO:0000256" key="1">
    <source>
        <dbReference type="SAM" id="MobiDB-lite"/>
    </source>
</evidence>
<dbReference type="PANTHER" id="PTHR23011:SF28">
    <property type="entry name" value="CYCLIC NUCLEOTIDE-BINDING DOMAIN CONTAINING PROTEIN"/>
    <property type="match status" value="1"/>
</dbReference>
<feature type="compositionally biased region" description="Low complexity" evidence="1">
    <location>
        <begin position="238"/>
        <end position="251"/>
    </location>
</feature>
<sequence>MTSAVSVNSAEHLPTRPRSARHGADASVGSSSAGLTRSVDGDEALSGQLKLLRPSTTLNDPQGSTPSESLNSKELLSVNPKSRRSSLAHASSMLTAPSTTIDASDIQVTEHRSRRPSSAANLPFRPAGGGDSGDEASPGQSGSQLDTSISYGSSHTQGLYASRASGLSTASAQQHTTYLGTLSPARSQAGLSASSRLSVSENPAIASSASRLSVSENSAARSNSSLYSFPTTPDHMLQPGQQQQQQGSPARGRPRSKSNGASSLNLASPIQLDMLAPVLRSSTSQSVSQRDLIAVVADAVRGSDAVKQAVIETHAGFFQRAISVSSDLRDPNDPNMQALAQTIEKLSASRRPSLFIPTAEQPASASSSAGVLPDAPDASQVAAAKARAAKRLWRRSMAMFLVRSGLKLLNLQISEMLKPNKDLGEQAASGGGGATEGNARQSQQAQADAEEKSIRDKISARLTIEQHRRALSVQVISLLAVPPEARSPNVVASIEAFLTTSLNLRGLSVFSAQERTKLCQVMMLDRQPENKLILMEGHRAYNFYLILGGKLEIFKGWDDAKYRARGSAKPPHDIKEIVLAAQRKLEQNISRVEAILPFERELIAKMIPCIQFKTYLPQQVIAERDAPSLQLMWVLSGTCRCIKEVPFVRRKPKSGIGAGVLLPLDPSALVAGGHPTAAQSTSDTELPPGSPRGTSRHSSGDSNHADHGQARRAVTALHPTDAVELQLLTIGEFGPSEHFPVLPFHETRLGDLDKPVYIQYLREHRDAVHTATIVANKHVELISMSQLEFVQLAPVELVHELMKSDVASFLNLPVARLQDAFLERREWNGFKRKIVGEIVDKRRQ</sequence>
<feature type="compositionally biased region" description="Low complexity" evidence="1">
    <location>
        <begin position="25"/>
        <end position="34"/>
    </location>
</feature>
<evidence type="ECO:0000259" key="2">
    <source>
        <dbReference type="PROSITE" id="PS50042"/>
    </source>
</evidence>
<feature type="region of interest" description="Disordered" evidence="1">
    <location>
        <begin position="672"/>
        <end position="710"/>
    </location>
</feature>
<accession>A0ABR4NF44</accession>
<feature type="domain" description="Cyclic nucleotide-binding" evidence="2">
    <location>
        <begin position="506"/>
        <end position="555"/>
    </location>
</feature>
<feature type="region of interest" description="Disordered" evidence="1">
    <location>
        <begin position="422"/>
        <end position="452"/>
    </location>
</feature>
<dbReference type="PANTHER" id="PTHR23011">
    <property type="entry name" value="CYCLIC NUCLEOTIDE-BINDING DOMAIN CONTAINING PROTEIN"/>
    <property type="match status" value="1"/>
</dbReference>
<evidence type="ECO:0000313" key="4">
    <source>
        <dbReference type="Proteomes" id="UP001527925"/>
    </source>
</evidence>
<proteinExistence type="predicted"/>
<evidence type="ECO:0000313" key="3">
    <source>
        <dbReference type="EMBL" id="KAL2918089.1"/>
    </source>
</evidence>
<gene>
    <name evidence="3" type="ORF">HK105_202503</name>
</gene>
<feature type="compositionally biased region" description="Polar residues" evidence="1">
    <location>
        <begin position="138"/>
        <end position="154"/>
    </location>
</feature>
<dbReference type="Gene3D" id="2.60.120.10">
    <property type="entry name" value="Jelly Rolls"/>
    <property type="match status" value="2"/>
</dbReference>